<dbReference type="AlphaFoldDB" id="A0A812VP85"/>
<reference evidence="2" key="1">
    <citation type="submission" date="2021-02" db="EMBL/GenBank/DDBJ databases">
        <authorList>
            <person name="Dougan E. K."/>
            <person name="Rhodes N."/>
            <person name="Thang M."/>
            <person name="Chan C."/>
        </authorList>
    </citation>
    <scope>NUCLEOTIDE SEQUENCE</scope>
</reference>
<evidence type="ECO:0000256" key="1">
    <source>
        <dbReference type="SAM" id="Phobius"/>
    </source>
</evidence>
<gene>
    <name evidence="2" type="ORF">SPIL2461_LOCUS16660</name>
</gene>
<keyword evidence="1" id="KW-1133">Transmembrane helix</keyword>
<feature type="non-terminal residue" evidence="2">
    <location>
        <position position="1"/>
    </location>
</feature>
<feature type="transmembrane region" description="Helical" evidence="1">
    <location>
        <begin position="181"/>
        <end position="201"/>
    </location>
</feature>
<organism evidence="2 3">
    <name type="scientific">Symbiodinium pilosum</name>
    <name type="common">Dinoflagellate</name>
    <dbReference type="NCBI Taxonomy" id="2952"/>
    <lineage>
        <taxon>Eukaryota</taxon>
        <taxon>Sar</taxon>
        <taxon>Alveolata</taxon>
        <taxon>Dinophyceae</taxon>
        <taxon>Suessiales</taxon>
        <taxon>Symbiodiniaceae</taxon>
        <taxon>Symbiodinium</taxon>
    </lineage>
</organism>
<name>A0A812VP85_SYMPI</name>
<feature type="transmembrane region" description="Helical" evidence="1">
    <location>
        <begin position="103"/>
        <end position="124"/>
    </location>
</feature>
<protein>
    <submittedName>
        <fullName evidence="2">Uncharacterized protein</fullName>
    </submittedName>
</protein>
<feature type="transmembrane region" description="Helical" evidence="1">
    <location>
        <begin position="263"/>
        <end position="286"/>
    </location>
</feature>
<keyword evidence="3" id="KW-1185">Reference proteome</keyword>
<feature type="non-terminal residue" evidence="2">
    <location>
        <position position="303"/>
    </location>
</feature>
<keyword evidence="1" id="KW-0472">Membrane</keyword>
<keyword evidence="1" id="KW-0812">Transmembrane</keyword>
<dbReference type="EMBL" id="CAJNIZ010042708">
    <property type="protein sequence ID" value="CAE7633695.1"/>
    <property type="molecule type" value="Genomic_DNA"/>
</dbReference>
<comment type="caution">
    <text evidence="2">The sequence shown here is derived from an EMBL/GenBank/DDBJ whole genome shotgun (WGS) entry which is preliminary data.</text>
</comment>
<feature type="transmembrane region" description="Helical" evidence="1">
    <location>
        <begin position="36"/>
        <end position="55"/>
    </location>
</feature>
<evidence type="ECO:0000313" key="3">
    <source>
        <dbReference type="Proteomes" id="UP000649617"/>
    </source>
</evidence>
<dbReference type="OrthoDB" id="422413at2759"/>
<evidence type="ECO:0000313" key="2">
    <source>
        <dbReference type="EMBL" id="CAE7633695.1"/>
    </source>
</evidence>
<feature type="transmembrane region" description="Helical" evidence="1">
    <location>
        <begin position="222"/>
        <end position="243"/>
    </location>
</feature>
<sequence length="303" mass="35179">KFLMLISIIANQIIYFFSDKVAEDLHLWYKEHKQKAYLGFYLIAMVLELMMDLFFTARTTFNQLIAAGRRTYGGEKLSDLASWHEVVQTYVMQNALGNQLLDYAFPSTFLAPFLFEPLLGFILYHLGKLMVRSHVALSKYDAQSAVSWFWVNDLSRYADTILNLTIAVIFLAIHGGFNARAFGYLLGCHLYIYLFDHWMLLRAMPRARYNLMSVDSLAHMMMVIPNGIALVCLVFKANCKNMQEHPLGRLMPFETYCFVSMDLIRVLILAFVVHASIHMFIVYMILRYIRVDHKQQETAYAEL</sequence>
<proteinExistence type="predicted"/>
<dbReference type="Proteomes" id="UP000649617">
    <property type="component" value="Unassembled WGS sequence"/>
</dbReference>
<accession>A0A812VP85</accession>